<feature type="transmembrane region" description="Helical" evidence="9">
    <location>
        <begin position="275"/>
        <end position="292"/>
    </location>
</feature>
<dbReference type="Pfam" id="PF17862">
    <property type="entry name" value="AAA_lid_3"/>
    <property type="match status" value="1"/>
</dbReference>
<dbReference type="AlphaFoldDB" id="A0AAN8RZQ0"/>
<dbReference type="SMART" id="SM00382">
    <property type="entry name" value="AAA"/>
    <property type="match status" value="1"/>
</dbReference>
<dbReference type="GO" id="GO:0004222">
    <property type="term" value="F:metalloendopeptidase activity"/>
    <property type="evidence" value="ECO:0007669"/>
    <property type="project" value="InterPro"/>
</dbReference>
<evidence type="ECO:0000256" key="9">
    <source>
        <dbReference type="SAM" id="Phobius"/>
    </source>
</evidence>
<dbReference type="PANTHER" id="PTHR23076">
    <property type="entry name" value="METALLOPROTEASE M41 FTSH"/>
    <property type="match status" value="1"/>
</dbReference>
<keyword evidence="9" id="KW-1133">Transmembrane helix</keyword>
<evidence type="ECO:0000256" key="8">
    <source>
        <dbReference type="ARBA" id="ARBA00023049"/>
    </source>
</evidence>
<dbReference type="InterPro" id="IPR041569">
    <property type="entry name" value="AAA_lid_3"/>
</dbReference>
<gene>
    <name evidence="11" type="ORF">RUM43_012127</name>
</gene>
<dbReference type="GO" id="GO:0005743">
    <property type="term" value="C:mitochondrial inner membrane"/>
    <property type="evidence" value="ECO:0007669"/>
    <property type="project" value="TreeGrafter"/>
</dbReference>
<dbReference type="FunFam" id="3.40.50.300:FF:000175">
    <property type="entry name" value="ATP-dependent zinc metalloprotease FTSH 4"/>
    <property type="match status" value="1"/>
</dbReference>
<comment type="similarity">
    <text evidence="3">In the N-terminal section; belongs to the AAA ATPase family.</text>
</comment>
<dbReference type="Pfam" id="PF01434">
    <property type="entry name" value="Peptidase_M41"/>
    <property type="match status" value="1"/>
</dbReference>
<keyword evidence="7" id="KW-0862">Zinc</keyword>
<dbReference type="PANTHER" id="PTHR23076:SF97">
    <property type="entry name" value="ATP-DEPENDENT ZINC METALLOPROTEASE YME1L1"/>
    <property type="match status" value="1"/>
</dbReference>
<dbReference type="InterPro" id="IPR027417">
    <property type="entry name" value="P-loop_NTPase"/>
</dbReference>
<evidence type="ECO:0000313" key="11">
    <source>
        <dbReference type="EMBL" id="KAK6634725.1"/>
    </source>
</evidence>
<keyword evidence="6" id="KW-0378">Hydrolase</keyword>
<dbReference type="GO" id="GO:0005524">
    <property type="term" value="F:ATP binding"/>
    <property type="evidence" value="ECO:0007669"/>
    <property type="project" value="InterPro"/>
</dbReference>
<dbReference type="InterPro" id="IPR003960">
    <property type="entry name" value="ATPase_AAA_CS"/>
</dbReference>
<evidence type="ECO:0000256" key="4">
    <source>
        <dbReference type="ARBA" id="ARBA00022670"/>
    </source>
</evidence>
<dbReference type="GO" id="GO:0004176">
    <property type="term" value="F:ATP-dependent peptidase activity"/>
    <property type="evidence" value="ECO:0007669"/>
    <property type="project" value="InterPro"/>
</dbReference>
<keyword evidence="5" id="KW-0479">Metal-binding</keyword>
<evidence type="ECO:0000256" key="6">
    <source>
        <dbReference type="ARBA" id="ARBA00022801"/>
    </source>
</evidence>
<evidence type="ECO:0000313" key="12">
    <source>
        <dbReference type="Proteomes" id="UP001372834"/>
    </source>
</evidence>
<evidence type="ECO:0000256" key="3">
    <source>
        <dbReference type="ARBA" id="ARBA00010550"/>
    </source>
</evidence>
<comment type="similarity">
    <text evidence="2">In the C-terminal section; belongs to the peptidase M41 family.</text>
</comment>
<dbReference type="EMBL" id="JAWJWE010000005">
    <property type="protein sequence ID" value="KAK6634725.1"/>
    <property type="molecule type" value="Genomic_DNA"/>
</dbReference>
<comment type="caution">
    <text evidence="11">The sequence shown here is derived from an EMBL/GenBank/DDBJ whole genome shotgun (WGS) entry which is preliminary data.</text>
</comment>
<keyword evidence="8" id="KW-0482">Metalloprotease</keyword>
<dbReference type="SUPFAM" id="SSF140990">
    <property type="entry name" value="FtsH protease domain-like"/>
    <property type="match status" value="1"/>
</dbReference>
<dbReference type="PROSITE" id="PS00674">
    <property type="entry name" value="AAA"/>
    <property type="match status" value="1"/>
</dbReference>
<reference evidence="11 12" key="1">
    <citation type="submission" date="2023-10" db="EMBL/GenBank/DDBJ databases">
        <title>Genomes of two closely related lineages of the louse Polyplax serrata with different host specificities.</title>
        <authorList>
            <person name="Martinu J."/>
            <person name="Tarabai H."/>
            <person name="Stefka J."/>
            <person name="Hypsa V."/>
        </authorList>
    </citation>
    <scope>NUCLEOTIDE SEQUENCE [LARGE SCALE GENOMIC DNA]</scope>
    <source>
        <strain evidence="11">HR10_N</strain>
    </source>
</reference>
<organism evidence="11 12">
    <name type="scientific">Polyplax serrata</name>
    <name type="common">Common mouse louse</name>
    <dbReference type="NCBI Taxonomy" id="468196"/>
    <lineage>
        <taxon>Eukaryota</taxon>
        <taxon>Metazoa</taxon>
        <taxon>Ecdysozoa</taxon>
        <taxon>Arthropoda</taxon>
        <taxon>Hexapoda</taxon>
        <taxon>Insecta</taxon>
        <taxon>Pterygota</taxon>
        <taxon>Neoptera</taxon>
        <taxon>Paraneoptera</taxon>
        <taxon>Psocodea</taxon>
        <taxon>Troctomorpha</taxon>
        <taxon>Phthiraptera</taxon>
        <taxon>Anoplura</taxon>
        <taxon>Polyplacidae</taxon>
        <taxon>Polyplax</taxon>
    </lineage>
</organism>
<accession>A0AAN8RZQ0</accession>
<evidence type="ECO:0000256" key="7">
    <source>
        <dbReference type="ARBA" id="ARBA00022833"/>
    </source>
</evidence>
<feature type="domain" description="AAA+ ATPase" evidence="10">
    <location>
        <begin position="372"/>
        <end position="509"/>
    </location>
</feature>
<dbReference type="SUPFAM" id="SSF52540">
    <property type="entry name" value="P-loop containing nucleoside triphosphate hydrolases"/>
    <property type="match status" value="1"/>
</dbReference>
<dbReference type="FunFam" id="1.20.58.760:FF:000001">
    <property type="entry name" value="ATP-dependent zinc metalloprotease FtsH"/>
    <property type="match status" value="1"/>
</dbReference>
<name>A0AAN8RZQ0_POLSC</name>
<keyword evidence="4" id="KW-0645">Protease</keyword>
<dbReference type="GO" id="GO:0016887">
    <property type="term" value="F:ATP hydrolysis activity"/>
    <property type="evidence" value="ECO:0007669"/>
    <property type="project" value="InterPro"/>
</dbReference>
<dbReference type="Gene3D" id="1.10.8.60">
    <property type="match status" value="1"/>
</dbReference>
<dbReference type="GO" id="GO:0007005">
    <property type="term" value="P:mitochondrion organization"/>
    <property type="evidence" value="ECO:0007669"/>
    <property type="project" value="TreeGrafter"/>
</dbReference>
<dbReference type="FunFam" id="1.10.8.60:FF:000001">
    <property type="entry name" value="ATP-dependent zinc metalloprotease FtsH"/>
    <property type="match status" value="1"/>
</dbReference>
<evidence type="ECO:0000256" key="5">
    <source>
        <dbReference type="ARBA" id="ARBA00022723"/>
    </source>
</evidence>
<keyword evidence="9" id="KW-0472">Membrane</keyword>
<dbReference type="InterPro" id="IPR037219">
    <property type="entry name" value="Peptidase_M41-like"/>
</dbReference>
<dbReference type="Gene3D" id="3.40.50.300">
    <property type="entry name" value="P-loop containing nucleotide triphosphate hydrolases"/>
    <property type="match status" value="1"/>
</dbReference>
<comment type="cofactor">
    <cofactor evidence="1">
        <name>Zn(2+)</name>
        <dbReference type="ChEBI" id="CHEBI:29105"/>
    </cofactor>
</comment>
<dbReference type="InterPro" id="IPR000642">
    <property type="entry name" value="Peptidase_M41"/>
</dbReference>
<dbReference type="Proteomes" id="UP001372834">
    <property type="component" value="Unassembled WGS sequence"/>
</dbReference>
<dbReference type="InterPro" id="IPR003959">
    <property type="entry name" value="ATPase_AAA_core"/>
</dbReference>
<sequence length="788" mass="87098">MLSFQNLHQLVFNLSQATSAVTSGSVRFSSPNAKRKTDIDVACNESFLRSFNIFKGSDNIKYFDSLPKSRFGPNLQDIQWIFFNDVNSMLTSKHSDTKILASFSGGNRSGKISSKGEISVQKLPGEHIWNNSFISSRNFDENKASAWVSKPGTVNCRLLENMKLLNRSSGNMFEIQTRGFKTKRLIEAEENANRGFIPHFRKIKKSIEQRTATENMSALLKSNKYREFMTDETLSEKEKLKLKVSFAEGYMVAANELKNSGGTVQSKVYVALKNIFFLVMIAFAMGFFSLGGNPESLYLFSYIRVDLDITNVLQRGRKIFPFSFGHHGEIVPEEIGVTFADVKGVEEVKEELQEIVEFLRNPSKFSSMGGKLPRGVLLVGPPGTGKTLLARAVAGEANVPFFHVSGSEFDEIFVGEGARRVRNLFRSAKSKAPAIIFIDEIDCVGSKRKTTMLHPYANQTINQLLSEMDGFTKNEGIIVLGATNRKDDLDSALLRPGRFDVEVSVPLPDLNGRKQILELYISKILSKGIDVEKIAKSTAGCTGADLEAIINHAAIRAASEGASFVTMEHVENAKDKILIGPEKKSSVRNEEADLITAYHEGGHTVVAYFSEGVGVVDKVTIVPRGQSLGHTAVVREDDRYITKAMCLARMDIALGGRAAEELIYGVNKITANAADDLDKATDMATRMVKNFGMSEKVGLRTLRNTETELVAVNQYGQLVSDQVDTEVKRLVQESYERAKTILKKHAKEHKLLAEALVKYKTLSPEDVRAILGEKSSEKSASLSTGSPN</sequence>
<dbReference type="CDD" id="cd19501">
    <property type="entry name" value="RecA-like_FtsH"/>
    <property type="match status" value="1"/>
</dbReference>
<dbReference type="Pfam" id="PF00004">
    <property type="entry name" value="AAA"/>
    <property type="match status" value="1"/>
</dbReference>
<dbReference type="GO" id="GO:0046872">
    <property type="term" value="F:metal ion binding"/>
    <property type="evidence" value="ECO:0007669"/>
    <property type="project" value="UniProtKB-KW"/>
</dbReference>
<evidence type="ECO:0000256" key="2">
    <source>
        <dbReference type="ARBA" id="ARBA00010044"/>
    </source>
</evidence>
<protein>
    <recommendedName>
        <fullName evidence="10">AAA+ ATPase domain-containing protein</fullName>
    </recommendedName>
</protein>
<evidence type="ECO:0000256" key="1">
    <source>
        <dbReference type="ARBA" id="ARBA00001947"/>
    </source>
</evidence>
<dbReference type="GO" id="GO:0006515">
    <property type="term" value="P:protein quality control for misfolded or incompletely synthesized proteins"/>
    <property type="evidence" value="ECO:0007669"/>
    <property type="project" value="TreeGrafter"/>
</dbReference>
<dbReference type="Gene3D" id="1.20.58.760">
    <property type="entry name" value="Peptidase M41"/>
    <property type="match status" value="1"/>
</dbReference>
<proteinExistence type="inferred from homology"/>
<evidence type="ECO:0000259" key="10">
    <source>
        <dbReference type="SMART" id="SM00382"/>
    </source>
</evidence>
<dbReference type="InterPro" id="IPR003593">
    <property type="entry name" value="AAA+_ATPase"/>
</dbReference>
<keyword evidence="9" id="KW-0812">Transmembrane</keyword>